<dbReference type="Gene3D" id="3.10.50.30">
    <property type="entry name" value="Transcription elongation factor, GreA/GreB, C-terminal domain"/>
    <property type="match status" value="1"/>
</dbReference>
<dbReference type="Pfam" id="PF01272">
    <property type="entry name" value="GreA_GreB"/>
    <property type="match status" value="1"/>
</dbReference>
<name>A0ABW2J8X4_9BURK</name>
<evidence type="ECO:0000259" key="1">
    <source>
        <dbReference type="Pfam" id="PF01272"/>
    </source>
</evidence>
<dbReference type="InterPro" id="IPR036953">
    <property type="entry name" value="GreA/GreB_C_sf"/>
</dbReference>
<sequence>MKNQRILKQNDAAILSRLAEQLLRLGEVEFNAGEELLDMISTAKILAAGTERKDCAALYSVVTYSPANIEDRRSVTIVCPHEANPQLAHVSVLSPIGLALIGRKTLHIVDVALPSKRMEKIKLLEVANADMTSEVE</sequence>
<evidence type="ECO:0000313" key="2">
    <source>
        <dbReference type="EMBL" id="MFC7299939.1"/>
    </source>
</evidence>
<keyword evidence="2" id="KW-0251">Elongation factor</keyword>
<keyword evidence="3" id="KW-1185">Reference proteome</keyword>
<gene>
    <name evidence="2" type="ORF">ACFQO0_15985</name>
</gene>
<evidence type="ECO:0000313" key="3">
    <source>
        <dbReference type="Proteomes" id="UP001596379"/>
    </source>
</evidence>
<accession>A0ABW2J8X4</accession>
<dbReference type="InterPro" id="IPR001437">
    <property type="entry name" value="Tscrpt_elong_fac_GreA/B_C"/>
</dbReference>
<dbReference type="SUPFAM" id="SSF54534">
    <property type="entry name" value="FKBP-like"/>
    <property type="match status" value="1"/>
</dbReference>
<reference evidence="3" key="1">
    <citation type="journal article" date="2019" name="Int. J. Syst. Evol. Microbiol.">
        <title>The Global Catalogue of Microorganisms (GCM) 10K type strain sequencing project: providing services to taxonomists for standard genome sequencing and annotation.</title>
        <authorList>
            <consortium name="The Broad Institute Genomics Platform"/>
            <consortium name="The Broad Institute Genome Sequencing Center for Infectious Disease"/>
            <person name="Wu L."/>
            <person name="Ma J."/>
        </authorList>
    </citation>
    <scope>NUCLEOTIDE SEQUENCE [LARGE SCALE GENOMIC DNA]</scope>
    <source>
        <strain evidence="3">CCUG 36956</strain>
    </source>
</reference>
<dbReference type="RefSeq" id="WP_382236606.1">
    <property type="nucleotide sequence ID" value="NZ_JBHTCC010000005.1"/>
</dbReference>
<protein>
    <submittedName>
        <fullName evidence="2">GreA/GreB family elongation factor</fullName>
    </submittedName>
</protein>
<dbReference type="GO" id="GO:0003746">
    <property type="term" value="F:translation elongation factor activity"/>
    <property type="evidence" value="ECO:0007669"/>
    <property type="project" value="UniProtKB-KW"/>
</dbReference>
<organism evidence="2 3">
    <name type="scientific">Herminiimonas aquatilis</name>
    <dbReference type="NCBI Taxonomy" id="345342"/>
    <lineage>
        <taxon>Bacteria</taxon>
        <taxon>Pseudomonadati</taxon>
        <taxon>Pseudomonadota</taxon>
        <taxon>Betaproteobacteria</taxon>
        <taxon>Burkholderiales</taxon>
        <taxon>Oxalobacteraceae</taxon>
        <taxon>Herminiimonas</taxon>
    </lineage>
</organism>
<dbReference type="Proteomes" id="UP001596379">
    <property type="component" value="Unassembled WGS sequence"/>
</dbReference>
<keyword evidence="2" id="KW-0648">Protein biosynthesis</keyword>
<comment type="caution">
    <text evidence="2">The sequence shown here is derived from an EMBL/GenBank/DDBJ whole genome shotgun (WGS) entry which is preliminary data.</text>
</comment>
<proteinExistence type="predicted"/>
<dbReference type="EMBL" id="JBHTCC010000005">
    <property type="protein sequence ID" value="MFC7299939.1"/>
    <property type="molecule type" value="Genomic_DNA"/>
</dbReference>
<feature type="domain" description="Transcription elongation factor GreA/GreB C-terminal" evidence="1">
    <location>
        <begin position="53"/>
        <end position="127"/>
    </location>
</feature>